<name>A0A6P6E7Y8_OCTDE</name>
<evidence type="ECO:0000256" key="1">
    <source>
        <dbReference type="SAM" id="MobiDB-lite"/>
    </source>
</evidence>
<dbReference type="GeneID" id="111816074"/>
<dbReference type="AlphaFoldDB" id="A0A6P6E7Y8"/>
<feature type="compositionally biased region" description="Basic residues" evidence="1">
    <location>
        <begin position="39"/>
        <end position="50"/>
    </location>
</feature>
<evidence type="ECO:0000313" key="2">
    <source>
        <dbReference type="Proteomes" id="UP000515203"/>
    </source>
</evidence>
<organism evidence="2 3">
    <name type="scientific">Octodon degus</name>
    <name type="common">Degu</name>
    <name type="synonym">Sciurus degus</name>
    <dbReference type="NCBI Taxonomy" id="10160"/>
    <lineage>
        <taxon>Eukaryota</taxon>
        <taxon>Metazoa</taxon>
        <taxon>Chordata</taxon>
        <taxon>Craniata</taxon>
        <taxon>Vertebrata</taxon>
        <taxon>Euteleostomi</taxon>
        <taxon>Mammalia</taxon>
        <taxon>Eutheria</taxon>
        <taxon>Euarchontoglires</taxon>
        <taxon>Glires</taxon>
        <taxon>Rodentia</taxon>
        <taxon>Hystricomorpha</taxon>
        <taxon>Octodontidae</taxon>
        <taxon>Octodon</taxon>
    </lineage>
</organism>
<sequence>MAAANSNTRLVATAAAALRPRRPRPPALQTWALPAHSTGSRRRRRRRRRSCAAEEGGDAGVAGGRAGQVRNQPGQGGERSGPPPRPQAPALGRGDLHGGRRPGPRAGPLLPAGCDRSAPELRVAGGVRRQPRAPRRRAPRPEAASASALRRPRLEETRRRLPTVALKFRRAGGEMGLTGFTVKPRSSAAALHHPDPHPVPCWLPGPREAPASLRIPREALSAACPTNPCIMFFPSTFMKMT</sequence>
<feature type="compositionally biased region" description="Basic residues" evidence="1">
    <location>
        <begin position="129"/>
        <end position="138"/>
    </location>
</feature>
<reference evidence="3" key="1">
    <citation type="submission" date="2025-08" db="UniProtKB">
        <authorList>
            <consortium name="RefSeq"/>
        </authorList>
    </citation>
    <scope>IDENTIFICATION</scope>
</reference>
<dbReference type="Proteomes" id="UP000515203">
    <property type="component" value="Unplaced"/>
</dbReference>
<accession>A0A6P6E7Y8</accession>
<feature type="compositionally biased region" description="Low complexity" evidence="1">
    <location>
        <begin position="104"/>
        <end position="113"/>
    </location>
</feature>
<keyword evidence="2" id="KW-1185">Reference proteome</keyword>
<evidence type="ECO:0000313" key="3">
    <source>
        <dbReference type="RefSeq" id="XP_023568405.1"/>
    </source>
</evidence>
<protein>
    <submittedName>
        <fullName evidence="3">Uncharacterized protein LOC111816074</fullName>
    </submittedName>
</protein>
<dbReference type="InParanoid" id="A0A6P6E7Y8"/>
<gene>
    <name evidence="3" type="primary">LOC111816074</name>
</gene>
<feature type="region of interest" description="Disordered" evidence="1">
    <location>
        <begin position="14"/>
        <end position="157"/>
    </location>
</feature>
<proteinExistence type="predicted"/>
<dbReference type="RefSeq" id="XP_023568405.1">
    <property type="nucleotide sequence ID" value="XM_023712637.1"/>
</dbReference>